<dbReference type="InterPro" id="IPR056113">
    <property type="entry name" value="DUF7696"/>
</dbReference>
<evidence type="ECO:0000313" key="1">
    <source>
        <dbReference type="EMBL" id="TCU91614.1"/>
    </source>
</evidence>
<keyword evidence="2" id="KW-1185">Reference proteome</keyword>
<comment type="caution">
    <text evidence="1">The sequence shown here is derived from an EMBL/GenBank/DDBJ whole genome shotgun (WGS) entry which is preliminary data.</text>
</comment>
<sequence>MTIELHRNTCEARHVLALPTKEARREYLNQVEKKRGAQARQYLEDEAMRLHRAAKAAA</sequence>
<dbReference type="RefSeq" id="WP_165972684.1">
    <property type="nucleotide sequence ID" value="NZ_JBHRVM010000001.1"/>
</dbReference>
<dbReference type="AlphaFoldDB" id="A0A4R3UNM8"/>
<dbReference type="Pfam" id="PF24751">
    <property type="entry name" value="DUF7696"/>
    <property type="match status" value="1"/>
</dbReference>
<dbReference type="Proteomes" id="UP000294692">
    <property type="component" value="Unassembled WGS sequence"/>
</dbReference>
<evidence type="ECO:0000313" key="2">
    <source>
        <dbReference type="Proteomes" id="UP000294692"/>
    </source>
</evidence>
<name>A0A4R3UNM8_9BURK</name>
<dbReference type="EMBL" id="SMBX01000017">
    <property type="protein sequence ID" value="TCU91614.1"/>
    <property type="molecule type" value="Genomic_DNA"/>
</dbReference>
<organism evidence="1 2">
    <name type="scientific">Paracandidimonas soli</name>
    <dbReference type="NCBI Taxonomy" id="1917182"/>
    <lineage>
        <taxon>Bacteria</taxon>
        <taxon>Pseudomonadati</taxon>
        <taxon>Pseudomonadota</taxon>
        <taxon>Betaproteobacteria</taxon>
        <taxon>Burkholderiales</taxon>
        <taxon>Alcaligenaceae</taxon>
        <taxon>Paracandidimonas</taxon>
    </lineage>
</organism>
<accession>A0A4R3UNM8</accession>
<proteinExistence type="predicted"/>
<reference evidence="1 2" key="1">
    <citation type="submission" date="2019-03" db="EMBL/GenBank/DDBJ databases">
        <title>Genomic Encyclopedia of Type Strains, Phase IV (KMG-IV): sequencing the most valuable type-strain genomes for metagenomic binning, comparative biology and taxonomic classification.</title>
        <authorList>
            <person name="Goeker M."/>
        </authorList>
    </citation>
    <scope>NUCLEOTIDE SEQUENCE [LARGE SCALE GENOMIC DNA]</scope>
    <source>
        <strain evidence="1 2">DSM 100048</strain>
    </source>
</reference>
<protein>
    <submittedName>
        <fullName evidence="1">Uncharacterized protein</fullName>
    </submittedName>
</protein>
<gene>
    <name evidence="1" type="ORF">EV686_11710</name>
</gene>